<evidence type="ECO:0000259" key="8">
    <source>
        <dbReference type="PROSITE" id="PS50850"/>
    </source>
</evidence>
<dbReference type="PROSITE" id="PS50850">
    <property type="entry name" value="MFS"/>
    <property type="match status" value="1"/>
</dbReference>
<comment type="caution">
    <text evidence="9">The sequence shown here is derived from an EMBL/GenBank/DDBJ whole genome shotgun (WGS) entry which is preliminary data.</text>
</comment>
<dbReference type="EMBL" id="JAFEJA010000001">
    <property type="protein sequence ID" value="MBM9620779.1"/>
    <property type="molecule type" value="Genomic_DNA"/>
</dbReference>
<dbReference type="RefSeq" id="WP_205374724.1">
    <property type="nucleotide sequence ID" value="NZ_JAFEJA010000001.1"/>
</dbReference>
<evidence type="ECO:0000256" key="3">
    <source>
        <dbReference type="ARBA" id="ARBA00022989"/>
    </source>
</evidence>
<feature type="transmembrane region" description="Helical" evidence="7">
    <location>
        <begin position="346"/>
        <end position="362"/>
    </location>
</feature>
<feature type="transmembrane region" description="Helical" evidence="7">
    <location>
        <begin position="499"/>
        <end position="518"/>
    </location>
</feature>
<feature type="compositionally biased region" description="Low complexity" evidence="6">
    <location>
        <begin position="533"/>
        <end position="543"/>
    </location>
</feature>
<feature type="compositionally biased region" description="Gly residues" evidence="6">
    <location>
        <begin position="553"/>
        <end position="574"/>
    </location>
</feature>
<feature type="transmembrane region" description="Helical" evidence="7">
    <location>
        <begin position="23"/>
        <end position="51"/>
    </location>
</feature>
<feature type="transmembrane region" description="Helical" evidence="7">
    <location>
        <begin position="182"/>
        <end position="200"/>
    </location>
</feature>
<dbReference type="InterPro" id="IPR036259">
    <property type="entry name" value="MFS_trans_sf"/>
</dbReference>
<dbReference type="SUPFAM" id="SSF103473">
    <property type="entry name" value="MFS general substrate transporter"/>
    <property type="match status" value="1"/>
</dbReference>
<feature type="transmembrane region" description="Helical" evidence="7">
    <location>
        <begin position="63"/>
        <end position="79"/>
    </location>
</feature>
<evidence type="ECO:0000313" key="9">
    <source>
        <dbReference type="EMBL" id="MBM9620779.1"/>
    </source>
</evidence>
<dbReference type="Proteomes" id="UP000664109">
    <property type="component" value="Unassembled WGS sequence"/>
</dbReference>
<feature type="transmembrane region" description="Helical" evidence="7">
    <location>
        <begin position="91"/>
        <end position="112"/>
    </location>
</feature>
<feature type="transmembrane region" description="Helical" evidence="7">
    <location>
        <begin position="280"/>
        <end position="304"/>
    </location>
</feature>
<keyword evidence="3 7" id="KW-1133">Transmembrane helix</keyword>
<feature type="transmembrane region" description="Helical" evidence="7">
    <location>
        <begin position="212"/>
        <end position="231"/>
    </location>
</feature>
<protein>
    <submittedName>
        <fullName evidence="9">MFS transporter</fullName>
    </submittedName>
</protein>
<keyword evidence="4 7" id="KW-0472">Membrane</keyword>
<dbReference type="InterPro" id="IPR011701">
    <property type="entry name" value="MFS"/>
</dbReference>
<evidence type="ECO:0000256" key="7">
    <source>
        <dbReference type="SAM" id="Phobius"/>
    </source>
</evidence>
<accession>A0ABS2UTI1</accession>
<dbReference type="Gene3D" id="1.20.1720.10">
    <property type="entry name" value="Multidrug resistance protein D"/>
    <property type="match status" value="1"/>
</dbReference>
<organism evidence="9 10">
    <name type="scientific">Streptomyces zhihengii</name>
    <dbReference type="NCBI Taxonomy" id="1818004"/>
    <lineage>
        <taxon>Bacteria</taxon>
        <taxon>Bacillati</taxon>
        <taxon>Actinomycetota</taxon>
        <taxon>Actinomycetes</taxon>
        <taxon>Kitasatosporales</taxon>
        <taxon>Streptomycetaceae</taxon>
        <taxon>Streptomyces</taxon>
    </lineage>
</organism>
<evidence type="ECO:0000256" key="1">
    <source>
        <dbReference type="ARBA" id="ARBA00004651"/>
    </source>
</evidence>
<evidence type="ECO:0000256" key="4">
    <source>
        <dbReference type="ARBA" id="ARBA00023136"/>
    </source>
</evidence>
<feature type="transmembrane region" description="Helical" evidence="7">
    <location>
        <begin position="237"/>
        <end position="259"/>
    </location>
</feature>
<evidence type="ECO:0000313" key="10">
    <source>
        <dbReference type="Proteomes" id="UP000664109"/>
    </source>
</evidence>
<name>A0ABS2UTI1_9ACTN</name>
<dbReference type="InterPro" id="IPR020846">
    <property type="entry name" value="MFS_dom"/>
</dbReference>
<feature type="transmembrane region" description="Helical" evidence="7">
    <location>
        <begin position="316"/>
        <end position="334"/>
    </location>
</feature>
<dbReference type="PANTHER" id="PTHR42718">
    <property type="entry name" value="MAJOR FACILITATOR SUPERFAMILY MULTIDRUG TRANSPORTER MFSC"/>
    <property type="match status" value="1"/>
</dbReference>
<feature type="domain" description="Major facilitator superfamily (MFS) profile" evidence="8">
    <location>
        <begin position="25"/>
        <end position="523"/>
    </location>
</feature>
<keyword evidence="10" id="KW-1185">Reference proteome</keyword>
<dbReference type="Gene3D" id="1.20.1250.20">
    <property type="entry name" value="MFS general substrate transporter like domains"/>
    <property type="match status" value="1"/>
</dbReference>
<gene>
    <name evidence="9" type="ORF">JE024_18980</name>
</gene>
<feature type="region of interest" description="Disordered" evidence="6">
    <location>
        <begin position="533"/>
        <end position="589"/>
    </location>
</feature>
<evidence type="ECO:0000256" key="5">
    <source>
        <dbReference type="ARBA" id="ARBA00023251"/>
    </source>
</evidence>
<dbReference type="CDD" id="cd17321">
    <property type="entry name" value="MFS_MMR_MDR_like"/>
    <property type="match status" value="1"/>
</dbReference>
<evidence type="ECO:0000256" key="2">
    <source>
        <dbReference type="ARBA" id="ARBA00022692"/>
    </source>
</evidence>
<feature type="transmembrane region" description="Helical" evidence="7">
    <location>
        <begin position="374"/>
        <end position="391"/>
    </location>
</feature>
<dbReference type="PANTHER" id="PTHR42718:SF49">
    <property type="entry name" value="EXPORT PROTEIN"/>
    <property type="match status" value="1"/>
</dbReference>
<keyword evidence="2 7" id="KW-0812">Transmembrane</keyword>
<feature type="transmembrane region" description="Helical" evidence="7">
    <location>
        <begin position="118"/>
        <end position="142"/>
    </location>
</feature>
<sequence>MGNDRSHAVSSTRASGPGAPRQTLALAATLFAVSMTFIDQTIVSIAAPSIIDELGLTSSGMQWVVNAYLLTLAAFFALGGRLADILGHRRVMVVGTLTFVVSSVLCGCVPDGDFAQPWLIVFRATQGLGAALMFPAALAVVVNVFPVGKRGRALALFFGLSGALTAIGPLLGGWLTGWTWRAIFWVNVPVAVIALVLTFLARVPNTRRPEKLDVPGAVLVAAGMGLSVLGLQQASAWGWSSVLTWVCIIGGLVVLALFCRYELTLDQPLVKLRVFRDKAFAADNLVLFFAMLAFVPVFFFASVYAQVSLSASPNQAALFLLYFFIGFAIASQWGGRILDRRGAKPALKLGTALGAVGFALWANKLTDLSMHDQWPYAALAGAGIGLLLAPASTDAVNRAIGASYGEVTGITQTVRNYAAAVGMAVFGTVLTHVTTDRVVETLQGKGVPAGAAQDAARSVSEAVTGHADGATPSGTGPLATTMRDSMDAIRMDFAQANQWVFYGMAIALAVAYVCAHFHPGTKVTGEAAAAGAAVGPGDTTAAGTDRRAPADGDPGGGSAPADGGPGGRTSGGGVDSASLDRDAARRRRD</sequence>
<dbReference type="Pfam" id="PF07690">
    <property type="entry name" value="MFS_1"/>
    <property type="match status" value="1"/>
</dbReference>
<comment type="subcellular location">
    <subcellularLocation>
        <location evidence="1">Cell membrane</location>
        <topology evidence="1">Multi-pass membrane protein</topology>
    </subcellularLocation>
</comment>
<evidence type="ECO:0000256" key="6">
    <source>
        <dbReference type="SAM" id="MobiDB-lite"/>
    </source>
</evidence>
<reference evidence="9 10" key="1">
    <citation type="journal article" date="2016" name="Arch. Microbiol.">
        <title>Streptomyces zhihengii sp. nov., isolated from rhizospheric soil of Psammosilene tunicoides.</title>
        <authorList>
            <person name="Huang M.J."/>
            <person name="Fei J.J."/>
            <person name="Salam N."/>
            <person name="Kim C.J."/>
            <person name="Hozzein W.N."/>
            <person name="Xiao M."/>
            <person name="Huang H.Q."/>
            <person name="Li W.J."/>
        </authorList>
    </citation>
    <scope>NUCLEOTIDE SEQUENCE [LARGE SCALE GENOMIC DNA]</scope>
    <source>
        <strain evidence="9 10">YIM T102</strain>
    </source>
</reference>
<proteinExistence type="predicted"/>
<keyword evidence="5" id="KW-0046">Antibiotic resistance</keyword>
<feature type="transmembrane region" description="Helical" evidence="7">
    <location>
        <begin position="154"/>
        <end position="176"/>
    </location>
</feature>